<reference evidence="3" key="1">
    <citation type="thesis" date="2020" institute="ProQuest LLC" country="789 East Eisenhower Parkway, Ann Arbor, MI, USA">
        <title>Comparative Genomics and Chromosome Evolution.</title>
        <authorList>
            <person name="Mudd A.B."/>
        </authorList>
    </citation>
    <scope>NUCLEOTIDE SEQUENCE</scope>
    <source>
        <strain evidence="3">Female2</strain>
        <tissue evidence="3">Blood</tissue>
    </source>
</reference>
<evidence type="ECO:0000313" key="4">
    <source>
        <dbReference type="Proteomes" id="UP000812440"/>
    </source>
</evidence>
<dbReference type="Gene3D" id="3.80.10.10">
    <property type="entry name" value="Ribonuclease Inhibitor"/>
    <property type="match status" value="1"/>
</dbReference>
<dbReference type="InterPro" id="IPR001611">
    <property type="entry name" value="Leu-rich_rpt"/>
</dbReference>
<dbReference type="Proteomes" id="UP000812440">
    <property type="component" value="Chromosome 7"/>
</dbReference>
<gene>
    <name evidence="3" type="ORF">GDO86_013185</name>
</gene>
<feature type="non-terminal residue" evidence="3">
    <location>
        <position position="1"/>
    </location>
</feature>
<dbReference type="InterPro" id="IPR032675">
    <property type="entry name" value="LRR_dom_sf"/>
</dbReference>
<dbReference type="SUPFAM" id="SSF52058">
    <property type="entry name" value="L domain-like"/>
    <property type="match status" value="1"/>
</dbReference>
<accession>A0A8T2IYD1</accession>
<dbReference type="SMART" id="SM00369">
    <property type="entry name" value="LRR_TYP"/>
    <property type="match status" value="2"/>
</dbReference>
<dbReference type="GO" id="GO:0005615">
    <property type="term" value="C:extracellular space"/>
    <property type="evidence" value="ECO:0007669"/>
    <property type="project" value="TreeGrafter"/>
</dbReference>
<dbReference type="PANTHER" id="PTHR45712">
    <property type="entry name" value="AGAP008170-PA"/>
    <property type="match status" value="1"/>
</dbReference>
<keyword evidence="2" id="KW-0677">Repeat</keyword>
<keyword evidence="1" id="KW-0433">Leucine-rich repeat</keyword>
<proteinExistence type="predicted"/>
<organism evidence="3 4">
    <name type="scientific">Hymenochirus boettgeri</name>
    <name type="common">Congo dwarf clawed frog</name>
    <dbReference type="NCBI Taxonomy" id="247094"/>
    <lineage>
        <taxon>Eukaryota</taxon>
        <taxon>Metazoa</taxon>
        <taxon>Chordata</taxon>
        <taxon>Craniata</taxon>
        <taxon>Vertebrata</taxon>
        <taxon>Euteleostomi</taxon>
        <taxon>Amphibia</taxon>
        <taxon>Batrachia</taxon>
        <taxon>Anura</taxon>
        <taxon>Pipoidea</taxon>
        <taxon>Pipidae</taxon>
        <taxon>Pipinae</taxon>
        <taxon>Hymenochirus</taxon>
    </lineage>
</organism>
<comment type="caution">
    <text evidence="3">The sequence shown here is derived from an EMBL/GenBank/DDBJ whole genome shotgun (WGS) entry which is preliminary data.</text>
</comment>
<evidence type="ECO:0000313" key="3">
    <source>
        <dbReference type="EMBL" id="KAG8435136.1"/>
    </source>
</evidence>
<protein>
    <recommendedName>
        <fullName evidence="5">Leucine-rich repeat-containing protein 20</fullName>
    </recommendedName>
</protein>
<dbReference type="AlphaFoldDB" id="A0A8T2IYD1"/>
<dbReference type="OrthoDB" id="1060944at2759"/>
<evidence type="ECO:0000256" key="1">
    <source>
        <dbReference type="ARBA" id="ARBA00022614"/>
    </source>
</evidence>
<sequence>MAEAVARVARKVNEVVENGESHLDLSECSLNAFPIGLYVVIGSAAQGIHSITLANNEIKALTNKFFDVFTQLQVLNLEGNILQQLPDEVSNLGQLKSINLSKNKIKDFPRNLLDVNTLESINLEGNQIKD</sequence>
<dbReference type="EMBL" id="JAACNH010000008">
    <property type="protein sequence ID" value="KAG8435136.1"/>
    <property type="molecule type" value="Genomic_DNA"/>
</dbReference>
<dbReference type="Pfam" id="PF13855">
    <property type="entry name" value="LRR_8"/>
    <property type="match status" value="1"/>
</dbReference>
<keyword evidence="4" id="KW-1185">Reference proteome</keyword>
<dbReference type="PANTHER" id="PTHR45712:SF22">
    <property type="entry name" value="INSULIN-LIKE GROWTH FACTOR-BINDING PROTEIN COMPLEX ACID LABILE SUBUNIT"/>
    <property type="match status" value="1"/>
</dbReference>
<name>A0A8T2IYD1_9PIPI</name>
<evidence type="ECO:0008006" key="5">
    <source>
        <dbReference type="Google" id="ProtNLM"/>
    </source>
</evidence>
<dbReference type="InterPro" id="IPR003591">
    <property type="entry name" value="Leu-rich_rpt_typical-subtyp"/>
</dbReference>
<dbReference type="InterPro" id="IPR050333">
    <property type="entry name" value="SLRP"/>
</dbReference>
<evidence type="ECO:0000256" key="2">
    <source>
        <dbReference type="ARBA" id="ARBA00022737"/>
    </source>
</evidence>